<dbReference type="PRINTS" id="PR00080">
    <property type="entry name" value="SDRFAMILY"/>
</dbReference>
<feature type="domain" description="Ketoreductase" evidence="2">
    <location>
        <begin position="221"/>
        <end position="397"/>
    </location>
</feature>
<sequence length="460" mass="46757">MADTYLDLVSSGPGGRLARQLGLPAPARLRRHRAGDPLVPGPVLVLGRGEEADRIAAALLGWDLDVRRHPDDVHRFGAVVLALTELARPAELAEPALGLGGALRSLAPGGRVVTVSRPAPGIGTGAASATPAAAEPLDPAVAAARQAVVGLLRSTAQEMRGGATANGVLLAEGVAPEAPSVLGALRFLLSGRSAFVSGQFVTVGDDAGALPADWQAPLRGRVAAVTGAARGIGAQIARTLTGAGARVVVVDVPAAGEPLAALANEIHAVALQLDVTDEHAGERILGLARERFGHLDVVVHNAGITRDKLLANMDESRWASVLAVNLESQLRMNDQLLAGEGLGEAPRIVCLASTSGVAGNRGQTNYAASKAGVIGMVAATAPLLARRGGSINAVAPGFIETEMTARIPAARRQVARRLNSLQQGGLPEDVAQAVLFLASDAAGGVNGQTLRVCGQNLVGA</sequence>
<dbReference type="Pfam" id="PF13561">
    <property type="entry name" value="adh_short_C2"/>
    <property type="match status" value="1"/>
</dbReference>
<dbReference type="Gene3D" id="3.40.50.720">
    <property type="entry name" value="NAD(P)-binding Rossmann-like Domain"/>
    <property type="match status" value="2"/>
</dbReference>
<dbReference type="InterPro" id="IPR002347">
    <property type="entry name" value="SDR_fam"/>
</dbReference>
<proteinExistence type="inferred from homology"/>
<dbReference type="InterPro" id="IPR020904">
    <property type="entry name" value="Sc_DH/Rdtase_CS"/>
</dbReference>
<evidence type="ECO:0000313" key="3">
    <source>
        <dbReference type="EMBL" id="KHD97486.1"/>
    </source>
</evidence>
<dbReference type="RefSeq" id="WP_035926423.1">
    <property type="nucleotide sequence ID" value="NZ_JSUH01000007.1"/>
</dbReference>
<comment type="similarity">
    <text evidence="1">Belongs to the short-chain dehydrogenases/reductases (SDR) family.</text>
</comment>
<dbReference type="PANTHER" id="PTHR42760:SF78">
    <property type="entry name" value="3-OXOACYL-[ACYL-CARRIER-PROTEIN] REDUCTASE [NADH]"/>
    <property type="match status" value="1"/>
</dbReference>
<evidence type="ECO:0000256" key="1">
    <source>
        <dbReference type="ARBA" id="ARBA00006484"/>
    </source>
</evidence>
<accession>A0A0A6VS57</accession>
<dbReference type="Proteomes" id="UP000030466">
    <property type="component" value="Unassembled WGS sequence"/>
</dbReference>
<dbReference type="PRINTS" id="PR00081">
    <property type="entry name" value="GDHRDH"/>
</dbReference>
<name>A0A0A6VS57_KOCRO</name>
<comment type="caution">
    <text evidence="3">The sequence shown here is derived from an EMBL/GenBank/DDBJ whole genome shotgun (WGS) entry which is preliminary data.</text>
</comment>
<dbReference type="FunFam" id="3.40.50.720:FF:000338">
    <property type="entry name" value="3-oxoacyl-ACP reductase FabG"/>
    <property type="match status" value="1"/>
</dbReference>
<organism evidence="3 4">
    <name type="scientific">Kocuria rosea subsp. polaris</name>
    <dbReference type="NCBI Taxonomy" id="136273"/>
    <lineage>
        <taxon>Bacteria</taxon>
        <taxon>Bacillati</taxon>
        <taxon>Actinomycetota</taxon>
        <taxon>Actinomycetes</taxon>
        <taxon>Micrococcales</taxon>
        <taxon>Micrococcaceae</taxon>
        <taxon>Kocuria</taxon>
    </lineage>
</organism>
<dbReference type="PANTHER" id="PTHR42760">
    <property type="entry name" value="SHORT-CHAIN DEHYDROGENASES/REDUCTASES FAMILY MEMBER"/>
    <property type="match status" value="1"/>
</dbReference>
<dbReference type="SUPFAM" id="SSF51735">
    <property type="entry name" value="NAD(P)-binding Rossmann-fold domains"/>
    <property type="match status" value="2"/>
</dbReference>
<dbReference type="EMBL" id="JSUH01000007">
    <property type="protein sequence ID" value="KHD97486.1"/>
    <property type="molecule type" value="Genomic_DNA"/>
</dbReference>
<dbReference type="PROSITE" id="PS00061">
    <property type="entry name" value="ADH_SHORT"/>
    <property type="match status" value="1"/>
</dbReference>
<evidence type="ECO:0000313" key="4">
    <source>
        <dbReference type="Proteomes" id="UP000030466"/>
    </source>
</evidence>
<gene>
    <name evidence="3" type="ORF">GY22_09035</name>
</gene>
<dbReference type="OrthoDB" id="9804774at2"/>
<reference evidence="3 4" key="1">
    <citation type="journal article" date="2003" name="Int. J. Syst. Evol. Microbiol.">
        <title>Kocuria polaris sp. nov., an orange-pigmented psychrophilic bacterium isolated from an Antarctic cyanobacterial mat sample.</title>
        <authorList>
            <person name="Reddy G.S."/>
            <person name="Prakash J.S."/>
            <person name="Prabahar V."/>
            <person name="Matsumoto G.I."/>
            <person name="Stackebrandt E."/>
            <person name="Shivaji S."/>
        </authorList>
    </citation>
    <scope>NUCLEOTIDE SEQUENCE [LARGE SCALE GENOMIC DNA]</scope>
    <source>
        <strain evidence="3 4">CMS 76or</strain>
    </source>
</reference>
<dbReference type="InterPro" id="IPR057326">
    <property type="entry name" value="KR_dom"/>
</dbReference>
<protein>
    <submittedName>
        <fullName evidence="3">3-ketoacyl-ACP reductase</fullName>
    </submittedName>
</protein>
<evidence type="ECO:0000259" key="2">
    <source>
        <dbReference type="SMART" id="SM00822"/>
    </source>
</evidence>
<keyword evidence="4" id="KW-1185">Reference proteome</keyword>
<dbReference type="SMART" id="SM00822">
    <property type="entry name" value="PKS_KR"/>
    <property type="match status" value="1"/>
</dbReference>
<dbReference type="InterPro" id="IPR036291">
    <property type="entry name" value="NAD(P)-bd_dom_sf"/>
</dbReference>
<dbReference type="AlphaFoldDB" id="A0A0A6VS57"/>
<dbReference type="GO" id="GO:0016616">
    <property type="term" value="F:oxidoreductase activity, acting on the CH-OH group of donors, NAD or NADP as acceptor"/>
    <property type="evidence" value="ECO:0007669"/>
    <property type="project" value="TreeGrafter"/>
</dbReference>
<dbReference type="NCBIfam" id="NF006110">
    <property type="entry name" value="PRK08261.1"/>
    <property type="match status" value="1"/>
</dbReference>